<dbReference type="EMBL" id="QJHK01000001">
    <property type="protein sequence ID" value="PXY42596.1"/>
    <property type="molecule type" value="Genomic_DNA"/>
</dbReference>
<reference evidence="4 5" key="1">
    <citation type="submission" date="2018-05" db="EMBL/GenBank/DDBJ databases">
        <title>Flavobacterium sp. strain IMCC34759, incomplete genome.</title>
        <authorList>
            <person name="Joung Y."/>
            <person name="Cho J."/>
        </authorList>
    </citation>
    <scope>NUCLEOTIDE SEQUENCE [LARGE SCALE GENOMIC DNA]</scope>
    <source>
        <strain evidence="4 5">IMCC34759</strain>
    </source>
</reference>
<dbReference type="InterPro" id="IPR008979">
    <property type="entry name" value="Galactose-bd-like_sf"/>
</dbReference>
<keyword evidence="1" id="KW-0378">Hydrolase</keyword>
<gene>
    <name evidence="4" type="ORF">DMB65_00795</name>
</gene>
<name>A0A2V4BU85_9FLAO</name>
<comment type="caution">
    <text evidence="4">The sequence shown here is derived from an EMBL/GenBank/DDBJ whole genome shotgun (WGS) entry which is preliminary data.</text>
</comment>
<dbReference type="RefSeq" id="WP_110304773.1">
    <property type="nucleotide sequence ID" value="NZ_QJHK01000001.1"/>
</dbReference>
<protein>
    <recommendedName>
        <fullName evidence="3">CBM-cenC domain-containing protein</fullName>
    </recommendedName>
</protein>
<feature type="chain" id="PRO_5015984774" description="CBM-cenC domain-containing protein" evidence="2">
    <location>
        <begin position="19"/>
        <end position="336"/>
    </location>
</feature>
<dbReference type="Pfam" id="PF02018">
    <property type="entry name" value="CBM_4_9"/>
    <property type="match status" value="1"/>
</dbReference>
<keyword evidence="5" id="KW-1185">Reference proteome</keyword>
<dbReference type="InterPro" id="IPR003305">
    <property type="entry name" value="CenC_carb-bd"/>
</dbReference>
<evidence type="ECO:0000256" key="2">
    <source>
        <dbReference type="SAM" id="SignalP"/>
    </source>
</evidence>
<organism evidence="4 5">
    <name type="scientific">Flavobacterium cheongpyeongense</name>
    <dbReference type="NCBI Taxonomy" id="2212651"/>
    <lineage>
        <taxon>Bacteria</taxon>
        <taxon>Pseudomonadati</taxon>
        <taxon>Bacteroidota</taxon>
        <taxon>Flavobacteriia</taxon>
        <taxon>Flavobacteriales</taxon>
        <taxon>Flavobacteriaceae</taxon>
        <taxon>Flavobacterium</taxon>
    </lineage>
</organism>
<evidence type="ECO:0000313" key="4">
    <source>
        <dbReference type="EMBL" id="PXY42596.1"/>
    </source>
</evidence>
<keyword evidence="2" id="KW-0732">Signal</keyword>
<dbReference type="Proteomes" id="UP000247903">
    <property type="component" value="Unassembled WGS sequence"/>
</dbReference>
<proteinExistence type="predicted"/>
<feature type="domain" description="CBM-cenC" evidence="3">
    <location>
        <begin position="21"/>
        <end position="152"/>
    </location>
</feature>
<dbReference type="GO" id="GO:0016798">
    <property type="term" value="F:hydrolase activity, acting on glycosyl bonds"/>
    <property type="evidence" value="ECO:0007669"/>
    <property type="project" value="InterPro"/>
</dbReference>
<dbReference type="OrthoDB" id="673539at2"/>
<dbReference type="AlphaFoldDB" id="A0A2V4BU85"/>
<evidence type="ECO:0000256" key="1">
    <source>
        <dbReference type="ARBA" id="ARBA00022801"/>
    </source>
</evidence>
<dbReference type="Gene3D" id="2.60.120.260">
    <property type="entry name" value="Galactose-binding domain-like"/>
    <property type="match status" value="2"/>
</dbReference>
<feature type="signal peptide" evidence="2">
    <location>
        <begin position="1"/>
        <end position="18"/>
    </location>
</feature>
<accession>A0A2V4BU85</accession>
<evidence type="ECO:0000313" key="5">
    <source>
        <dbReference type="Proteomes" id="UP000247903"/>
    </source>
</evidence>
<evidence type="ECO:0000259" key="3">
    <source>
        <dbReference type="Pfam" id="PF02018"/>
    </source>
</evidence>
<sequence>MKQFLFFSLLFITTITNAQINLIKNGGFENELINWRGEEMASLSSYIKKTGKNSAMINQFVGAEWKALDQTIYIPKNTYAVECSVWMKSDGIEEQKENYKSGEMIAEFTNSSDKQLFSEPVAQIKGTTDWVNYKKTFKITADVKKLRIMLALAQTNGTVFFDDVQVIALTEEEYFKLNPIITVAEGQKIKQFSNGNFEENLSSWNGFGLISTDSKEGNTAAEIISETAEWRSIDQLAEINDGDKTIEISGWLKAKNIIQGKDPWNTGLLFIKFEKDDTTQASEDQVIGTITGNTDWILFKKSFPIPKTATKYRIMIAMSVCTGTLLADDIQVKLSN</sequence>
<dbReference type="SUPFAM" id="SSF49785">
    <property type="entry name" value="Galactose-binding domain-like"/>
    <property type="match status" value="2"/>
</dbReference>